<dbReference type="PROSITE" id="PS00529">
    <property type="entry name" value="RIBOSOMAL_S24E"/>
    <property type="match status" value="1"/>
</dbReference>
<organism evidence="7 8">
    <name type="scientific">Zostera marina</name>
    <name type="common">Eelgrass</name>
    <dbReference type="NCBI Taxonomy" id="29655"/>
    <lineage>
        <taxon>Eukaryota</taxon>
        <taxon>Viridiplantae</taxon>
        <taxon>Streptophyta</taxon>
        <taxon>Embryophyta</taxon>
        <taxon>Tracheophyta</taxon>
        <taxon>Spermatophyta</taxon>
        <taxon>Magnoliopsida</taxon>
        <taxon>Liliopsida</taxon>
        <taxon>Zosteraceae</taxon>
        <taxon>Zostera</taxon>
    </lineage>
</organism>
<dbReference type="SUPFAM" id="SSF54189">
    <property type="entry name" value="Ribosomal proteins S24e, L23 and L15e"/>
    <property type="match status" value="1"/>
</dbReference>
<evidence type="ECO:0000256" key="1">
    <source>
        <dbReference type="ARBA" id="ARBA00009680"/>
    </source>
</evidence>
<dbReference type="InterPro" id="IPR018098">
    <property type="entry name" value="Ribosomal_eS24_CS"/>
</dbReference>
<evidence type="ECO:0000313" key="7">
    <source>
        <dbReference type="EMBL" id="KMZ67494.1"/>
    </source>
</evidence>
<feature type="compositionally biased region" description="Basic residues" evidence="6">
    <location>
        <begin position="110"/>
        <end position="126"/>
    </location>
</feature>
<keyword evidence="3 4" id="KW-0687">Ribonucleoprotein</keyword>
<dbReference type="InterPro" id="IPR001976">
    <property type="entry name" value="Ribosomal_eS24"/>
</dbReference>
<dbReference type="InterPro" id="IPR053709">
    <property type="entry name" value="eRP_eS24_sf"/>
</dbReference>
<dbReference type="STRING" id="29655.A0A0K9PEU6"/>
<dbReference type="GO" id="GO:0003735">
    <property type="term" value="F:structural constituent of ribosome"/>
    <property type="evidence" value="ECO:0000318"/>
    <property type="project" value="GO_Central"/>
</dbReference>
<evidence type="ECO:0000256" key="6">
    <source>
        <dbReference type="SAM" id="MobiDB-lite"/>
    </source>
</evidence>
<accession>A0A0K9PEU6</accession>
<sequence>MADNRAVTIRTRKFMTNRLLNRKQFIIDVLHPGRANVSKADLKEKLATIYSVRDTNTIFCFQFRTHFGGGKSSGFGLIYDNVESAKKFEPKYRLIRNGLATKIEKSRKQMKERKNRSKKVRGVKKTKAGEAKKK</sequence>
<name>A0A0K9PEU6_ZOSMR</name>
<dbReference type="GO" id="GO:0006412">
    <property type="term" value="P:translation"/>
    <property type="evidence" value="ECO:0007669"/>
    <property type="project" value="InterPro"/>
</dbReference>
<feature type="region of interest" description="Disordered" evidence="6">
    <location>
        <begin position="103"/>
        <end position="134"/>
    </location>
</feature>
<reference evidence="8" key="1">
    <citation type="journal article" date="2016" name="Nature">
        <title>The genome of the seagrass Zostera marina reveals angiosperm adaptation to the sea.</title>
        <authorList>
            <person name="Olsen J.L."/>
            <person name="Rouze P."/>
            <person name="Verhelst B."/>
            <person name="Lin Y.-C."/>
            <person name="Bayer T."/>
            <person name="Collen J."/>
            <person name="Dattolo E."/>
            <person name="De Paoli E."/>
            <person name="Dittami S."/>
            <person name="Maumus F."/>
            <person name="Michel G."/>
            <person name="Kersting A."/>
            <person name="Lauritano C."/>
            <person name="Lohaus R."/>
            <person name="Toepel M."/>
            <person name="Tonon T."/>
            <person name="Vanneste K."/>
            <person name="Amirebrahimi M."/>
            <person name="Brakel J."/>
            <person name="Bostroem C."/>
            <person name="Chovatia M."/>
            <person name="Grimwood J."/>
            <person name="Jenkins J.W."/>
            <person name="Jueterbock A."/>
            <person name="Mraz A."/>
            <person name="Stam W.T."/>
            <person name="Tice H."/>
            <person name="Bornberg-Bauer E."/>
            <person name="Green P.J."/>
            <person name="Pearson G.A."/>
            <person name="Procaccini G."/>
            <person name="Duarte C.M."/>
            <person name="Schmutz J."/>
            <person name="Reusch T.B.H."/>
            <person name="Van de Peer Y."/>
        </authorList>
    </citation>
    <scope>NUCLEOTIDE SEQUENCE [LARGE SCALE GENOMIC DNA]</scope>
    <source>
        <strain evidence="8">cv. Finnish</strain>
    </source>
</reference>
<dbReference type="GO" id="GO:0022627">
    <property type="term" value="C:cytosolic small ribosomal subunit"/>
    <property type="evidence" value="ECO:0000318"/>
    <property type="project" value="GO_Central"/>
</dbReference>
<dbReference type="HAMAP" id="MF_00545">
    <property type="entry name" value="Ribosomal_eS24"/>
    <property type="match status" value="1"/>
</dbReference>
<evidence type="ECO:0000256" key="2">
    <source>
        <dbReference type="ARBA" id="ARBA00022980"/>
    </source>
</evidence>
<dbReference type="EMBL" id="LFYR01000907">
    <property type="protein sequence ID" value="KMZ67494.1"/>
    <property type="molecule type" value="Genomic_DNA"/>
</dbReference>
<dbReference type="FunFam" id="3.30.70.3370:FF:000001">
    <property type="entry name" value="40S ribosomal protein S24"/>
    <property type="match status" value="1"/>
</dbReference>
<protein>
    <recommendedName>
        <fullName evidence="5">40S ribosomal protein S24</fullName>
    </recommendedName>
</protein>
<dbReference type="PANTHER" id="PTHR10496">
    <property type="entry name" value="40S RIBOSOMAL PROTEIN S24"/>
    <property type="match status" value="1"/>
</dbReference>
<gene>
    <name evidence="7" type="ORF">ZOSMA_266G00070</name>
</gene>
<dbReference type="OrthoDB" id="10251131at2759"/>
<dbReference type="Proteomes" id="UP000036987">
    <property type="component" value="Unassembled WGS sequence"/>
</dbReference>
<comment type="similarity">
    <text evidence="1 4">Belongs to the eukaryotic ribosomal protein eS24 family.</text>
</comment>
<proteinExistence type="inferred from homology"/>
<evidence type="ECO:0000313" key="8">
    <source>
        <dbReference type="Proteomes" id="UP000036987"/>
    </source>
</evidence>
<dbReference type="OMA" id="RKPRERC"/>
<evidence type="ECO:0000256" key="5">
    <source>
        <dbReference type="RuleBase" id="RU004383"/>
    </source>
</evidence>
<dbReference type="AlphaFoldDB" id="A0A0K9PEU6"/>
<evidence type="ECO:0000256" key="4">
    <source>
        <dbReference type="RuleBase" id="RU004381"/>
    </source>
</evidence>
<dbReference type="Gene3D" id="3.30.70.3370">
    <property type="match status" value="1"/>
</dbReference>
<comment type="caution">
    <text evidence="7">The sequence shown here is derived from an EMBL/GenBank/DDBJ whole genome shotgun (WGS) entry which is preliminary data.</text>
</comment>
<keyword evidence="2 4" id="KW-0689">Ribosomal protein</keyword>
<dbReference type="InterPro" id="IPR012678">
    <property type="entry name" value="Ribosomal_uL23/eL15/eS24_sf"/>
</dbReference>
<evidence type="ECO:0000256" key="3">
    <source>
        <dbReference type="ARBA" id="ARBA00023274"/>
    </source>
</evidence>
<dbReference type="Pfam" id="PF01282">
    <property type="entry name" value="Ribosomal_S24e"/>
    <property type="match status" value="1"/>
</dbReference>
<keyword evidence="8" id="KW-1185">Reference proteome</keyword>